<accession>A0A9P7BM83</accession>
<keyword evidence="3" id="KW-1185">Reference proteome</keyword>
<gene>
    <name evidence="2" type="ORF">G6F64_011687</name>
</gene>
<evidence type="ECO:0000313" key="2">
    <source>
        <dbReference type="EMBL" id="KAG1301564.1"/>
    </source>
</evidence>
<sequence length="475" mass="54973">MVSFDKNQQQVVIRAPQAIVAPESPDPQLVEVEIDYLKWPEVAVSTLIDIMIHFYAPILHEQVQAQKEAYYQKAFDALAFHLIRLEKEKALSSEFLENITKEKMFIKWRELEDKYNETALSSVPGGPSGQQMWPYFDRMTVILKNERNRPPEVSKNILNEEKNSPQQKQQPQIFTITQSLTSIPTPATSQHEQQQQQNLQSQPQSQPQSQQQQQQEVFTCTHATATSQQEQQKQQEQQEQQEQQQQQISAISQSPTTQHNQQLFIVPYGHTTPAQAQQHNISTVPPTTIRQQYQQHVSVIPPNIAPQQQQLFIVPYGHTSPVQPQHQEASIITQPPVASQQQQQQNQQRQQDVSMIPQVTTATVSANQPIISTNSPMQVSASSPGINHELEEQRLITSIVERSIPRVLEELKMQQQHISYKEQYEYEFRNELLSLMRRHVQLLEEQRATQEEERTERKLILKRLTNVLKKLTDKM</sequence>
<protein>
    <submittedName>
        <fullName evidence="2">Uncharacterized protein</fullName>
    </submittedName>
</protein>
<feature type="compositionally biased region" description="Low complexity" evidence="1">
    <location>
        <begin position="189"/>
        <end position="215"/>
    </location>
</feature>
<reference evidence="2" key="1">
    <citation type="journal article" date="2020" name="Microb. Genom.">
        <title>Genetic diversity of clinical and environmental Mucorales isolates obtained from an investigation of mucormycosis cases among solid organ transplant recipients.</title>
        <authorList>
            <person name="Nguyen M.H."/>
            <person name="Kaul D."/>
            <person name="Muto C."/>
            <person name="Cheng S.J."/>
            <person name="Richter R.A."/>
            <person name="Bruno V.M."/>
            <person name="Liu G."/>
            <person name="Beyhan S."/>
            <person name="Sundermann A.J."/>
            <person name="Mounaud S."/>
            <person name="Pasculle A.W."/>
            <person name="Nierman W.C."/>
            <person name="Driscoll E."/>
            <person name="Cumbie R."/>
            <person name="Clancy C.J."/>
            <person name="Dupont C.L."/>
        </authorList>
    </citation>
    <scope>NUCLEOTIDE SEQUENCE</scope>
    <source>
        <strain evidence="2">GL11</strain>
    </source>
</reference>
<dbReference type="AlphaFoldDB" id="A0A9P7BM83"/>
<name>A0A9P7BM83_RHIOR</name>
<comment type="caution">
    <text evidence="2">The sequence shown here is derived from an EMBL/GenBank/DDBJ whole genome shotgun (WGS) entry which is preliminary data.</text>
</comment>
<proteinExistence type="predicted"/>
<feature type="compositionally biased region" description="Polar residues" evidence="1">
    <location>
        <begin position="320"/>
        <end position="339"/>
    </location>
</feature>
<feature type="compositionally biased region" description="Polar residues" evidence="1">
    <location>
        <begin position="248"/>
        <end position="258"/>
    </location>
</feature>
<feature type="compositionally biased region" description="Polar residues" evidence="1">
    <location>
        <begin position="216"/>
        <end position="227"/>
    </location>
</feature>
<dbReference type="OrthoDB" id="2258141at2759"/>
<feature type="region of interest" description="Disordered" evidence="1">
    <location>
        <begin position="320"/>
        <end position="352"/>
    </location>
</feature>
<dbReference type="Proteomes" id="UP000716291">
    <property type="component" value="Unassembled WGS sequence"/>
</dbReference>
<feature type="compositionally biased region" description="Low complexity" evidence="1">
    <location>
        <begin position="228"/>
        <end position="247"/>
    </location>
</feature>
<feature type="region of interest" description="Disordered" evidence="1">
    <location>
        <begin position="185"/>
        <end position="258"/>
    </location>
</feature>
<dbReference type="EMBL" id="JAANQT010002996">
    <property type="protein sequence ID" value="KAG1301564.1"/>
    <property type="molecule type" value="Genomic_DNA"/>
</dbReference>
<organism evidence="2 3">
    <name type="scientific">Rhizopus oryzae</name>
    <name type="common">Mucormycosis agent</name>
    <name type="synonym">Rhizopus arrhizus var. delemar</name>
    <dbReference type="NCBI Taxonomy" id="64495"/>
    <lineage>
        <taxon>Eukaryota</taxon>
        <taxon>Fungi</taxon>
        <taxon>Fungi incertae sedis</taxon>
        <taxon>Mucoromycota</taxon>
        <taxon>Mucoromycotina</taxon>
        <taxon>Mucoromycetes</taxon>
        <taxon>Mucorales</taxon>
        <taxon>Mucorineae</taxon>
        <taxon>Rhizopodaceae</taxon>
        <taxon>Rhizopus</taxon>
    </lineage>
</organism>
<evidence type="ECO:0000313" key="3">
    <source>
        <dbReference type="Proteomes" id="UP000716291"/>
    </source>
</evidence>
<feature type="compositionally biased region" description="Low complexity" evidence="1">
    <location>
        <begin position="340"/>
        <end position="351"/>
    </location>
</feature>
<evidence type="ECO:0000256" key="1">
    <source>
        <dbReference type="SAM" id="MobiDB-lite"/>
    </source>
</evidence>